<feature type="transmembrane region" description="Helical" evidence="1">
    <location>
        <begin position="36"/>
        <end position="57"/>
    </location>
</feature>
<sequence>MIDQKWQYSSMKKVKSSNLKTKGKQVLPANTNNWKKIITCTLAVVGIILLGVLGLMYDARISKEERESELAHINANFEYGTGIITDLKSYKGHSVHIQYKIGVNTYSQSTGWDTNPKQLKVGDSILFRYAVDSPQLIVSELQNAY</sequence>
<comment type="caution">
    <text evidence="2">The sequence shown here is derived from an EMBL/GenBank/DDBJ whole genome shotgun (WGS) entry which is preliminary data.</text>
</comment>
<protein>
    <submittedName>
        <fullName evidence="2">Uncharacterized protein</fullName>
    </submittedName>
</protein>
<dbReference type="Proteomes" id="UP000253410">
    <property type="component" value="Unassembled WGS sequence"/>
</dbReference>
<reference evidence="2 3" key="1">
    <citation type="submission" date="2018-05" db="EMBL/GenBank/DDBJ databases">
        <title>Chitinophaga sp. K3CV102501T nov., isolated from isolated from a monsoon evergreen broad-leaved forest soil.</title>
        <authorList>
            <person name="Lv Y."/>
        </authorList>
    </citation>
    <scope>NUCLEOTIDE SEQUENCE [LARGE SCALE GENOMIC DNA]</scope>
    <source>
        <strain evidence="2 3">GDMCC 1.1325</strain>
    </source>
</reference>
<evidence type="ECO:0000256" key="1">
    <source>
        <dbReference type="SAM" id="Phobius"/>
    </source>
</evidence>
<keyword evidence="1" id="KW-1133">Transmembrane helix</keyword>
<dbReference type="AlphaFoldDB" id="A0A365XZX8"/>
<keyword evidence="3" id="KW-1185">Reference proteome</keyword>
<name>A0A365XZX8_9BACT</name>
<gene>
    <name evidence="2" type="ORF">DF182_00955</name>
</gene>
<keyword evidence="1" id="KW-0472">Membrane</keyword>
<keyword evidence="1" id="KW-0812">Transmembrane</keyword>
<accession>A0A365XZX8</accession>
<evidence type="ECO:0000313" key="3">
    <source>
        <dbReference type="Proteomes" id="UP000253410"/>
    </source>
</evidence>
<organism evidence="2 3">
    <name type="scientific">Chitinophaga flava</name>
    <dbReference type="NCBI Taxonomy" id="2259036"/>
    <lineage>
        <taxon>Bacteria</taxon>
        <taxon>Pseudomonadati</taxon>
        <taxon>Bacteroidota</taxon>
        <taxon>Chitinophagia</taxon>
        <taxon>Chitinophagales</taxon>
        <taxon>Chitinophagaceae</taxon>
        <taxon>Chitinophaga</taxon>
    </lineage>
</organism>
<dbReference type="EMBL" id="QFFJ01000001">
    <property type="protein sequence ID" value="RBL91224.1"/>
    <property type="molecule type" value="Genomic_DNA"/>
</dbReference>
<proteinExistence type="predicted"/>
<evidence type="ECO:0000313" key="2">
    <source>
        <dbReference type="EMBL" id="RBL91224.1"/>
    </source>
</evidence>